<dbReference type="PRINTS" id="PR00081">
    <property type="entry name" value="GDHRDH"/>
</dbReference>
<dbReference type="GeneID" id="19173080"/>
<accession>W9XKK3</accession>
<evidence type="ECO:0000256" key="3">
    <source>
        <dbReference type="ARBA" id="ARBA00023002"/>
    </source>
</evidence>
<dbReference type="Pfam" id="PF13561">
    <property type="entry name" value="adh_short_C2"/>
    <property type="match status" value="1"/>
</dbReference>
<dbReference type="OrthoDB" id="5840532at2759"/>
<organism evidence="4 5">
    <name type="scientific">Capronia epimyces CBS 606.96</name>
    <dbReference type="NCBI Taxonomy" id="1182542"/>
    <lineage>
        <taxon>Eukaryota</taxon>
        <taxon>Fungi</taxon>
        <taxon>Dikarya</taxon>
        <taxon>Ascomycota</taxon>
        <taxon>Pezizomycotina</taxon>
        <taxon>Eurotiomycetes</taxon>
        <taxon>Chaetothyriomycetidae</taxon>
        <taxon>Chaetothyriales</taxon>
        <taxon>Herpotrichiellaceae</taxon>
        <taxon>Capronia</taxon>
    </lineage>
</organism>
<dbReference type="RefSeq" id="XP_007737280.1">
    <property type="nucleotide sequence ID" value="XM_007739090.1"/>
</dbReference>
<keyword evidence="5" id="KW-1185">Reference proteome</keyword>
<evidence type="ECO:0000313" key="4">
    <source>
        <dbReference type="EMBL" id="EXJ77835.1"/>
    </source>
</evidence>
<evidence type="ECO:0008006" key="6">
    <source>
        <dbReference type="Google" id="ProtNLM"/>
    </source>
</evidence>
<name>W9XKK3_9EURO</name>
<reference evidence="4 5" key="1">
    <citation type="submission" date="2013-03" db="EMBL/GenBank/DDBJ databases">
        <title>The Genome Sequence of Capronia epimyces CBS 606.96.</title>
        <authorList>
            <consortium name="The Broad Institute Genomics Platform"/>
            <person name="Cuomo C."/>
            <person name="de Hoog S."/>
            <person name="Gorbushina A."/>
            <person name="Walker B."/>
            <person name="Young S.K."/>
            <person name="Zeng Q."/>
            <person name="Gargeya S."/>
            <person name="Fitzgerald M."/>
            <person name="Haas B."/>
            <person name="Abouelleil A."/>
            <person name="Allen A.W."/>
            <person name="Alvarado L."/>
            <person name="Arachchi H.M."/>
            <person name="Berlin A.M."/>
            <person name="Chapman S.B."/>
            <person name="Gainer-Dewar J."/>
            <person name="Goldberg J."/>
            <person name="Griggs A."/>
            <person name="Gujja S."/>
            <person name="Hansen M."/>
            <person name="Howarth C."/>
            <person name="Imamovic A."/>
            <person name="Ireland A."/>
            <person name="Larimer J."/>
            <person name="McCowan C."/>
            <person name="Murphy C."/>
            <person name="Pearson M."/>
            <person name="Poon T.W."/>
            <person name="Priest M."/>
            <person name="Roberts A."/>
            <person name="Saif S."/>
            <person name="Shea T."/>
            <person name="Sisk P."/>
            <person name="Sykes S."/>
            <person name="Wortman J."/>
            <person name="Nusbaum C."/>
            <person name="Birren B."/>
        </authorList>
    </citation>
    <scope>NUCLEOTIDE SEQUENCE [LARGE SCALE GENOMIC DNA]</scope>
    <source>
        <strain evidence="4 5">CBS 606.96</strain>
    </source>
</reference>
<dbReference type="eggNOG" id="KOG0725">
    <property type="taxonomic scope" value="Eukaryota"/>
</dbReference>
<dbReference type="GO" id="GO:0016491">
    <property type="term" value="F:oxidoreductase activity"/>
    <property type="evidence" value="ECO:0007669"/>
    <property type="project" value="UniProtKB-KW"/>
</dbReference>
<keyword evidence="2" id="KW-0521">NADP</keyword>
<dbReference type="InterPro" id="IPR002347">
    <property type="entry name" value="SDR_fam"/>
</dbReference>
<evidence type="ECO:0000256" key="2">
    <source>
        <dbReference type="ARBA" id="ARBA00022857"/>
    </source>
</evidence>
<protein>
    <recommendedName>
        <fullName evidence="6">3-oxoacyl-[acyl-carrier protein] reductase</fullName>
    </recommendedName>
</protein>
<dbReference type="EMBL" id="AMGY01000009">
    <property type="protein sequence ID" value="EXJ77835.1"/>
    <property type="molecule type" value="Genomic_DNA"/>
</dbReference>
<dbReference type="FunFam" id="3.40.50.720:FF:000084">
    <property type="entry name" value="Short-chain dehydrogenase reductase"/>
    <property type="match status" value="1"/>
</dbReference>
<dbReference type="CDD" id="cd05233">
    <property type="entry name" value="SDR_c"/>
    <property type="match status" value="1"/>
</dbReference>
<keyword evidence="3" id="KW-0560">Oxidoreductase</keyword>
<dbReference type="STRING" id="1182542.W9XKK3"/>
<evidence type="ECO:0000313" key="5">
    <source>
        <dbReference type="Proteomes" id="UP000019478"/>
    </source>
</evidence>
<dbReference type="PRINTS" id="PR00080">
    <property type="entry name" value="SDRFAMILY"/>
</dbReference>
<proteinExistence type="inferred from homology"/>
<dbReference type="InterPro" id="IPR036291">
    <property type="entry name" value="NAD(P)-bd_dom_sf"/>
</dbReference>
<dbReference type="AlphaFoldDB" id="W9XKK3"/>
<dbReference type="PANTHER" id="PTHR24321:SF12">
    <property type="entry name" value="SHORT-CHAIN DEHYDROGENASE_REDUCTASE FAMILY, PUTATIVE (AFU_ORTHOLOGUE AFUA_5G14340)-RELATED"/>
    <property type="match status" value="1"/>
</dbReference>
<dbReference type="SUPFAM" id="SSF51735">
    <property type="entry name" value="NAD(P)-binding Rossmann-fold domains"/>
    <property type="match status" value="1"/>
</dbReference>
<gene>
    <name evidence="4" type="ORF">A1O3_08994</name>
</gene>
<dbReference type="PANTHER" id="PTHR24321">
    <property type="entry name" value="DEHYDROGENASES, SHORT CHAIN"/>
    <property type="match status" value="1"/>
</dbReference>
<sequence>MAGILANGTAVVTGAGSATGRAIALAFARDGTSNLAIGDLDSTELQETSKQLKEQYPSLNILAESIDINDEGSAARFFQQVVDKFGRIDFAANIAGHEPPVAGAHEVEDADFDLAFERNQRGIFFCSKPILGHMLKQQPLEGHVTRGSIVNVTSIASTAALPGLHVYSATQGGVFGLSKSDAYDYAGDRIRVNVVAPLLFSNKEVYAKLEEHPFKRYATPEDVANAVVFLSGPRAAFISGIALPVDGGFHLKTGGPPR</sequence>
<comment type="caution">
    <text evidence="4">The sequence shown here is derived from an EMBL/GenBank/DDBJ whole genome shotgun (WGS) entry which is preliminary data.</text>
</comment>
<dbReference type="Gene3D" id="3.40.50.720">
    <property type="entry name" value="NAD(P)-binding Rossmann-like Domain"/>
    <property type="match status" value="1"/>
</dbReference>
<comment type="similarity">
    <text evidence="1">Belongs to the short-chain dehydrogenases/reductases (SDR) family.</text>
</comment>
<dbReference type="Proteomes" id="UP000019478">
    <property type="component" value="Unassembled WGS sequence"/>
</dbReference>
<evidence type="ECO:0000256" key="1">
    <source>
        <dbReference type="ARBA" id="ARBA00006484"/>
    </source>
</evidence>
<dbReference type="HOGENOM" id="CLU_010194_1_0_1"/>